<keyword evidence="9" id="KW-1185">Reference proteome</keyword>
<feature type="compositionally biased region" description="Basic and acidic residues" evidence="6">
    <location>
        <begin position="841"/>
        <end position="859"/>
    </location>
</feature>
<dbReference type="SUPFAM" id="SSF54001">
    <property type="entry name" value="Cysteine proteinases"/>
    <property type="match status" value="1"/>
</dbReference>
<feature type="region of interest" description="Disordered" evidence="6">
    <location>
        <begin position="739"/>
        <end position="777"/>
    </location>
</feature>
<dbReference type="PANTHER" id="PTHR10183:SF379">
    <property type="entry name" value="CALPAIN-5"/>
    <property type="match status" value="1"/>
</dbReference>
<accession>A0AAE0TZJ8</accession>
<keyword evidence="2" id="KW-0645">Protease</keyword>
<dbReference type="Gene3D" id="3.90.70.10">
    <property type="entry name" value="Cysteine proteinases"/>
    <property type="match status" value="1"/>
</dbReference>
<evidence type="ECO:0000256" key="3">
    <source>
        <dbReference type="ARBA" id="ARBA00022801"/>
    </source>
</evidence>
<evidence type="ECO:0000256" key="1">
    <source>
        <dbReference type="ARBA" id="ARBA00007623"/>
    </source>
</evidence>
<dbReference type="EMBL" id="JAULSW010000004">
    <property type="protein sequence ID" value="KAK3385240.1"/>
    <property type="molecule type" value="Genomic_DNA"/>
</dbReference>
<feature type="compositionally biased region" description="Basic and acidic residues" evidence="6">
    <location>
        <begin position="815"/>
        <end position="834"/>
    </location>
</feature>
<comment type="caution">
    <text evidence="5">Lacks conserved residue(s) required for the propagation of feature annotation.</text>
</comment>
<organism evidence="8 9">
    <name type="scientific">Podospora didyma</name>
    <dbReference type="NCBI Taxonomy" id="330526"/>
    <lineage>
        <taxon>Eukaryota</taxon>
        <taxon>Fungi</taxon>
        <taxon>Dikarya</taxon>
        <taxon>Ascomycota</taxon>
        <taxon>Pezizomycotina</taxon>
        <taxon>Sordariomycetes</taxon>
        <taxon>Sordariomycetidae</taxon>
        <taxon>Sordariales</taxon>
        <taxon>Podosporaceae</taxon>
        <taxon>Podospora</taxon>
    </lineage>
</organism>
<proteinExistence type="inferred from homology"/>
<feature type="compositionally biased region" description="Basic and acidic residues" evidence="6">
    <location>
        <begin position="739"/>
        <end position="754"/>
    </location>
</feature>
<feature type="region of interest" description="Disordered" evidence="6">
    <location>
        <begin position="815"/>
        <end position="859"/>
    </location>
</feature>
<dbReference type="InterPro" id="IPR022684">
    <property type="entry name" value="Calpain_cysteine_protease"/>
</dbReference>
<feature type="domain" description="Calpain catalytic" evidence="7">
    <location>
        <begin position="300"/>
        <end position="581"/>
    </location>
</feature>
<keyword evidence="3" id="KW-0378">Hydrolase</keyword>
<keyword evidence="4" id="KW-0788">Thiol protease</keyword>
<dbReference type="PANTHER" id="PTHR10183">
    <property type="entry name" value="CALPAIN"/>
    <property type="match status" value="1"/>
</dbReference>
<protein>
    <recommendedName>
        <fullName evidence="7">Calpain catalytic domain-containing protein</fullName>
    </recommendedName>
</protein>
<evidence type="ECO:0000313" key="8">
    <source>
        <dbReference type="EMBL" id="KAK3385240.1"/>
    </source>
</evidence>
<gene>
    <name evidence="8" type="ORF">B0H63DRAFT_522583</name>
</gene>
<sequence length="859" mass="97247">MAEFTFGSFGDIITICQLVKAAVDALDESRGSAADYQALKTLLSNMAYILFKIKALVEMKKIIDADMLTRTLEDCFATLKSFMDKIKKYDSNLGSDGSGNWFKDSYRKIRWPSMKEDVTVFRSNVTMYLDMLQLLLHGAGIDARHADKGELYKRLDDDQAKQRLRFEHTEEEIVAGFSSQRILLDRIFDAVQSANSGGVSNTDTREATNVRALQRHTTALAALTSSASSRNAGESFEAAAIQCRHMLIDFIRSHHALNVRFVDQNFDLRRDMRLGLRDCLDTLVGGGTNFQPGSSEFLEQVFKDPLVIVNGLRATETVSQIPQLLWISTALMAIVTIPNLVDQIFIARDEELGVYGFMFFRDGNWFSEVIDSQLYLDRPSWNPSLANDPFVKKMTRNGRYRDPETFYKETFLTDSQSLYFTASLEPSETWPSLFEKAYAKAHGDYGSISDMFVGDVLEDLTGGVTFEHNVREILGQDQLWKSLQLVGNSVIFIAQAAGDADNRNSRPERRVWDEAIVTRVAEHEGNRLVCLRSSTFHWNGSWSNGSKEWTPEWLRRLDYTFGADDLFWMSFSDFRQSFQVILEHQIFLEEWNVAQQWIAVEVPWANEYLNGTFDVNIGHLSSQEGKMVEVVTMLSQLDSTYFRGLEGSYRFELQFSLEIDDYVTLRTPRRMLGQRSVAMKWSFEPGSAFSIRPYVTATKLSDVDSISTVVARNAASRRDKLVRTALSYDMAHAQVPRWREESERIQKRQERGARENVQGKTDDLRGGGSGRGLGLKSDAPILSRQDVLGQDSWDALCALGLRVYANGADVTITWKDDPDSRDRGEAAEERRADPAEDDTEIEGRTVREGTGDVKAGEAM</sequence>
<dbReference type="PROSITE" id="PS50203">
    <property type="entry name" value="CALPAIN_CAT"/>
    <property type="match status" value="1"/>
</dbReference>
<dbReference type="Pfam" id="PF00648">
    <property type="entry name" value="Peptidase_C2"/>
    <property type="match status" value="1"/>
</dbReference>
<reference evidence="8" key="1">
    <citation type="journal article" date="2023" name="Mol. Phylogenet. Evol.">
        <title>Genome-scale phylogeny and comparative genomics of the fungal order Sordariales.</title>
        <authorList>
            <person name="Hensen N."/>
            <person name="Bonometti L."/>
            <person name="Westerberg I."/>
            <person name="Brannstrom I.O."/>
            <person name="Guillou S."/>
            <person name="Cros-Aarteil S."/>
            <person name="Calhoun S."/>
            <person name="Haridas S."/>
            <person name="Kuo A."/>
            <person name="Mondo S."/>
            <person name="Pangilinan J."/>
            <person name="Riley R."/>
            <person name="LaButti K."/>
            <person name="Andreopoulos B."/>
            <person name="Lipzen A."/>
            <person name="Chen C."/>
            <person name="Yan M."/>
            <person name="Daum C."/>
            <person name="Ng V."/>
            <person name="Clum A."/>
            <person name="Steindorff A."/>
            <person name="Ohm R.A."/>
            <person name="Martin F."/>
            <person name="Silar P."/>
            <person name="Natvig D.O."/>
            <person name="Lalanne C."/>
            <person name="Gautier V."/>
            <person name="Ament-Velasquez S.L."/>
            <person name="Kruys A."/>
            <person name="Hutchinson M.I."/>
            <person name="Powell A.J."/>
            <person name="Barry K."/>
            <person name="Miller A.N."/>
            <person name="Grigoriev I.V."/>
            <person name="Debuchy R."/>
            <person name="Gladieux P."/>
            <person name="Hiltunen Thoren M."/>
            <person name="Johannesson H."/>
        </authorList>
    </citation>
    <scope>NUCLEOTIDE SEQUENCE</scope>
    <source>
        <strain evidence="8">CBS 232.78</strain>
    </source>
</reference>
<dbReference type="InterPro" id="IPR038765">
    <property type="entry name" value="Papain-like_cys_pep_sf"/>
</dbReference>
<comment type="caution">
    <text evidence="8">The sequence shown here is derived from an EMBL/GenBank/DDBJ whole genome shotgun (WGS) entry which is preliminary data.</text>
</comment>
<evidence type="ECO:0000256" key="4">
    <source>
        <dbReference type="ARBA" id="ARBA00022807"/>
    </source>
</evidence>
<dbReference type="GO" id="GO:0006508">
    <property type="term" value="P:proteolysis"/>
    <property type="evidence" value="ECO:0007669"/>
    <property type="project" value="UniProtKB-KW"/>
</dbReference>
<comment type="similarity">
    <text evidence="1">Belongs to the peptidase C2 family.</text>
</comment>
<evidence type="ECO:0000313" key="9">
    <source>
        <dbReference type="Proteomes" id="UP001285441"/>
    </source>
</evidence>
<dbReference type="Proteomes" id="UP001285441">
    <property type="component" value="Unassembled WGS sequence"/>
</dbReference>
<dbReference type="InterPro" id="IPR001300">
    <property type="entry name" value="Peptidase_C2_calpain_cat"/>
</dbReference>
<reference evidence="8" key="2">
    <citation type="submission" date="2023-06" db="EMBL/GenBank/DDBJ databases">
        <authorList>
            <consortium name="Lawrence Berkeley National Laboratory"/>
            <person name="Haridas S."/>
            <person name="Hensen N."/>
            <person name="Bonometti L."/>
            <person name="Westerberg I."/>
            <person name="Brannstrom I.O."/>
            <person name="Guillou S."/>
            <person name="Cros-Aarteil S."/>
            <person name="Calhoun S."/>
            <person name="Kuo A."/>
            <person name="Mondo S."/>
            <person name="Pangilinan J."/>
            <person name="Riley R."/>
            <person name="LaButti K."/>
            <person name="Andreopoulos B."/>
            <person name="Lipzen A."/>
            <person name="Chen C."/>
            <person name="Yanf M."/>
            <person name="Daum C."/>
            <person name="Ng V."/>
            <person name="Clum A."/>
            <person name="Steindorff A."/>
            <person name="Ohm R."/>
            <person name="Martin F."/>
            <person name="Silar P."/>
            <person name="Natvig D."/>
            <person name="Lalanne C."/>
            <person name="Gautier V."/>
            <person name="Ament-velasquez S.L."/>
            <person name="Kruys A."/>
            <person name="Hutchinson M.I."/>
            <person name="Powell A.J."/>
            <person name="Barry K."/>
            <person name="Miller A.N."/>
            <person name="Grigoriev I.V."/>
            <person name="Debuchy R."/>
            <person name="Gladieux P."/>
            <person name="Thoren M.H."/>
            <person name="Johannesson H."/>
        </authorList>
    </citation>
    <scope>NUCLEOTIDE SEQUENCE</scope>
    <source>
        <strain evidence="8">CBS 232.78</strain>
    </source>
</reference>
<evidence type="ECO:0000256" key="6">
    <source>
        <dbReference type="SAM" id="MobiDB-lite"/>
    </source>
</evidence>
<evidence type="ECO:0000256" key="2">
    <source>
        <dbReference type="ARBA" id="ARBA00022670"/>
    </source>
</evidence>
<dbReference type="GO" id="GO:0004198">
    <property type="term" value="F:calcium-dependent cysteine-type endopeptidase activity"/>
    <property type="evidence" value="ECO:0007669"/>
    <property type="project" value="InterPro"/>
</dbReference>
<evidence type="ECO:0000259" key="7">
    <source>
        <dbReference type="PROSITE" id="PS50203"/>
    </source>
</evidence>
<dbReference type="SMART" id="SM00230">
    <property type="entry name" value="CysPc"/>
    <property type="match status" value="1"/>
</dbReference>
<name>A0AAE0TZJ8_9PEZI</name>
<evidence type="ECO:0000256" key="5">
    <source>
        <dbReference type="PROSITE-ProRule" id="PRU00239"/>
    </source>
</evidence>
<dbReference type="AlphaFoldDB" id="A0AAE0TZJ8"/>